<reference evidence="7" key="1">
    <citation type="submission" date="2020-11" db="EMBL/GenBank/DDBJ databases">
        <authorList>
            <person name="Tran Van P."/>
        </authorList>
    </citation>
    <scope>NUCLEOTIDE SEQUENCE</scope>
</reference>
<dbReference type="EMBL" id="OB797064">
    <property type="protein sequence ID" value="CAD7434049.1"/>
    <property type="molecule type" value="Genomic_DNA"/>
</dbReference>
<dbReference type="GO" id="GO:0000166">
    <property type="term" value="F:nucleotide binding"/>
    <property type="evidence" value="ECO:0007669"/>
    <property type="project" value="UniProtKB-KW"/>
</dbReference>
<dbReference type="Gene3D" id="3.30.428.10">
    <property type="entry name" value="HIT-like"/>
    <property type="match status" value="1"/>
</dbReference>
<dbReference type="InterPro" id="IPR001110">
    <property type="entry name" value="UPF0012_CS"/>
</dbReference>
<proteinExistence type="predicted"/>
<accession>A0A7R9EHE5</accession>
<dbReference type="SUPFAM" id="SSF56317">
    <property type="entry name" value="Carbon-nitrogen hydrolase"/>
    <property type="match status" value="1"/>
</dbReference>
<dbReference type="EC" id="3.6.1.29" evidence="1"/>
<dbReference type="AlphaFoldDB" id="A0A7R9EHE5"/>
<keyword evidence="3" id="KW-0378">Hydrolase</keyword>
<dbReference type="PANTHER" id="PTHR23088">
    <property type="entry name" value="NITRILASE-RELATED"/>
    <property type="match status" value="1"/>
</dbReference>
<organism evidence="7">
    <name type="scientific">Timema monikensis</name>
    <dbReference type="NCBI Taxonomy" id="170555"/>
    <lineage>
        <taxon>Eukaryota</taxon>
        <taxon>Metazoa</taxon>
        <taxon>Ecdysozoa</taxon>
        <taxon>Arthropoda</taxon>
        <taxon>Hexapoda</taxon>
        <taxon>Insecta</taxon>
        <taxon>Pterygota</taxon>
        <taxon>Neoptera</taxon>
        <taxon>Polyneoptera</taxon>
        <taxon>Phasmatodea</taxon>
        <taxon>Timematodea</taxon>
        <taxon>Timematoidea</taxon>
        <taxon>Timematidae</taxon>
        <taxon>Timema</taxon>
    </lineage>
</organism>
<feature type="region of interest" description="Disordered" evidence="5">
    <location>
        <begin position="296"/>
        <end position="315"/>
    </location>
</feature>
<dbReference type="InterPro" id="IPR003010">
    <property type="entry name" value="C-N_Hydrolase"/>
</dbReference>
<dbReference type="PROSITE" id="PS01227">
    <property type="entry name" value="UPF0012"/>
    <property type="match status" value="1"/>
</dbReference>
<name>A0A7R9EHE5_9NEOP</name>
<dbReference type="PANTHER" id="PTHR23088:SF27">
    <property type="entry name" value="DEAMINATED GLUTATHIONE AMIDASE"/>
    <property type="match status" value="1"/>
</dbReference>
<comment type="catalytic activity">
    <reaction evidence="4">
        <text>P(1),P(3)-bis(5'-adenosyl) triphosphate + H2O = AMP + ADP + 2 H(+)</text>
        <dbReference type="Rhea" id="RHEA:13893"/>
        <dbReference type="ChEBI" id="CHEBI:15377"/>
        <dbReference type="ChEBI" id="CHEBI:15378"/>
        <dbReference type="ChEBI" id="CHEBI:58529"/>
        <dbReference type="ChEBI" id="CHEBI:456215"/>
        <dbReference type="ChEBI" id="CHEBI:456216"/>
        <dbReference type="EC" id="3.6.1.29"/>
    </reaction>
</comment>
<evidence type="ECO:0000256" key="3">
    <source>
        <dbReference type="ARBA" id="ARBA00022801"/>
    </source>
</evidence>
<evidence type="ECO:0000256" key="5">
    <source>
        <dbReference type="SAM" id="MobiDB-lite"/>
    </source>
</evidence>
<dbReference type="Pfam" id="PF00795">
    <property type="entry name" value="CN_hydrolase"/>
    <property type="match status" value="1"/>
</dbReference>
<evidence type="ECO:0000256" key="4">
    <source>
        <dbReference type="ARBA" id="ARBA00047780"/>
    </source>
</evidence>
<dbReference type="Pfam" id="PF01230">
    <property type="entry name" value="HIT"/>
    <property type="match status" value="1"/>
</dbReference>
<feature type="domain" description="CN hydrolase" evidence="6">
    <location>
        <begin position="1"/>
        <end position="123"/>
    </location>
</feature>
<dbReference type="SUPFAM" id="SSF54197">
    <property type="entry name" value="HIT-like"/>
    <property type="match status" value="1"/>
</dbReference>
<gene>
    <name evidence="7" type="ORF">TMSB3V08_LOCUS10712</name>
</gene>
<dbReference type="GO" id="GO:0047710">
    <property type="term" value="F:bis(5'-adenosyl)-triphosphatase activity"/>
    <property type="evidence" value="ECO:0007669"/>
    <property type="project" value="UniProtKB-EC"/>
</dbReference>
<keyword evidence="2" id="KW-0547">Nucleotide-binding</keyword>
<dbReference type="InterPro" id="IPR036526">
    <property type="entry name" value="C-N_Hydrolase_sf"/>
</dbReference>
<feature type="compositionally biased region" description="Basic and acidic residues" evidence="5">
    <location>
        <begin position="299"/>
        <end position="310"/>
    </location>
</feature>
<dbReference type="FunFam" id="3.30.428.10:FF:000011">
    <property type="entry name" value="Fragile histidine triad"/>
    <property type="match status" value="1"/>
</dbReference>
<evidence type="ECO:0000256" key="1">
    <source>
        <dbReference type="ARBA" id="ARBA00012377"/>
    </source>
</evidence>
<evidence type="ECO:0000256" key="2">
    <source>
        <dbReference type="ARBA" id="ARBA00022741"/>
    </source>
</evidence>
<sequence length="365" mass="40561">MESKYVIPGSKIVPPLDTPVGNVGLSICYDMRFPELSLALTKMGADLLTFPSAFTFATGAAHWETLLRARAIENQCYVIAAAQTGTHNKKRTSWGHAMVIDPWGTVVAQCSEGANMVTAEIDLQLLKSMRESMPLWKHRRNDLYPKMTQTNSSSSSHYQESYQFGQVVVKSDSVFYKTSLTFAFTNKKCVVPGHVLVAPIRCSLRLSDMTSEEISDMFLMVQKVQCVMEKIHQATSSSIVVQDGKDAGQTIKRLENRGATIMLSDSINCLNFSLWSMAGVGVGIGFFERSISSPSSSEDALKSKEKKESGGWEAGLGKSCKESPLVQWRFLKERRIHKDIVLLQPRVFNEPDTAMPALSERLTRE</sequence>
<dbReference type="InterPro" id="IPR011146">
    <property type="entry name" value="HIT-like"/>
</dbReference>
<dbReference type="InterPro" id="IPR036265">
    <property type="entry name" value="HIT-like_sf"/>
</dbReference>
<evidence type="ECO:0000313" key="7">
    <source>
        <dbReference type="EMBL" id="CAD7434049.1"/>
    </source>
</evidence>
<protein>
    <recommendedName>
        <fullName evidence="1">bis(5'-adenosyl)-triphosphatase</fullName>
        <ecNumber evidence="1">3.6.1.29</ecNumber>
    </recommendedName>
</protein>
<dbReference type="PROSITE" id="PS50263">
    <property type="entry name" value="CN_HYDROLASE"/>
    <property type="match status" value="1"/>
</dbReference>
<dbReference type="Gene3D" id="3.60.110.10">
    <property type="entry name" value="Carbon-nitrogen hydrolase"/>
    <property type="match status" value="1"/>
</dbReference>
<evidence type="ECO:0000259" key="6">
    <source>
        <dbReference type="PROSITE" id="PS50263"/>
    </source>
</evidence>